<evidence type="ECO:0000313" key="1">
    <source>
        <dbReference type="EMBL" id="KEZ87554.1"/>
    </source>
</evidence>
<proteinExistence type="predicted"/>
<dbReference type="SUPFAM" id="SSF53187">
    <property type="entry name" value="Zn-dependent exopeptidases"/>
    <property type="match status" value="1"/>
</dbReference>
<dbReference type="eggNOG" id="COG1473">
    <property type="taxonomic scope" value="Bacteria"/>
</dbReference>
<evidence type="ECO:0000313" key="2">
    <source>
        <dbReference type="Proteomes" id="UP000028542"/>
    </source>
</evidence>
<comment type="caution">
    <text evidence="1">The sequence shown here is derived from an EMBL/GenBank/DDBJ whole genome shotgun (WGS) entry which is preliminary data.</text>
</comment>
<dbReference type="STRING" id="318464.IO99_04605"/>
<dbReference type="EMBL" id="JPMD01000010">
    <property type="protein sequence ID" value="KEZ87554.1"/>
    <property type="molecule type" value="Genomic_DNA"/>
</dbReference>
<protein>
    <recommendedName>
        <fullName evidence="3">Peptidase M20 domain-containing protein 2</fullName>
    </recommendedName>
</protein>
<evidence type="ECO:0008006" key="3">
    <source>
        <dbReference type="Google" id="ProtNLM"/>
    </source>
</evidence>
<dbReference type="RefSeq" id="WP_035130773.1">
    <property type="nucleotide sequence ID" value="NZ_JPMD01000010.1"/>
</dbReference>
<dbReference type="GO" id="GO:0005737">
    <property type="term" value="C:cytoplasm"/>
    <property type="evidence" value="ECO:0007669"/>
    <property type="project" value="TreeGrafter"/>
</dbReference>
<dbReference type="Gene3D" id="3.40.630.10">
    <property type="entry name" value="Zn peptidases"/>
    <property type="match status" value="1"/>
</dbReference>
<organism evidence="1 2">
    <name type="scientific">Clostridium sulfidigenes</name>
    <dbReference type="NCBI Taxonomy" id="318464"/>
    <lineage>
        <taxon>Bacteria</taxon>
        <taxon>Bacillati</taxon>
        <taxon>Bacillota</taxon>
        <taxon>Clostridia</taxon>
        <taxon>Eubacteriales</taxon>
        <taxon>Clostridiaceae</taxon>
        <taxon>Clostridium</taxon>
    </lineage>
</organism>
<name>A0A084JF20_9CLOT</name>
<dbReference type="Gene3D" id="3.30.70.360">
    <property type="match status" value="1"/>
</dbReference>
<dbReference type="PANTHER" id="PTHR30575">
    <property type="entry name" value="PEPTIDASE M20"/>
    <property type="match status" value="1"/>
</dbReference>
<dbReference type="GO" id="GO:0016805">
    <property type="term" value="F:dipeptidase activity"/>
    <property type="evidence" value="ECO:0007669"/>
    <property type="project" value="TreeGrafter"/>
</dbReference>
<dbReference type="InterPro" id="IPR052030">
    <property type="entry name" value="Peptidase_M20/M20A_hydrolases"/>
</dbReference>
<sequence>MKQNVLSFLSTIKSEILDINKFLYENSENCFNEYKSSDYIIKLLQKYNFNIEKNFIDIPTAFRARIGHSHPEICFICKYSSGSDDGHVFGNNANATMSLGAAIGLSSVIDKIGGSILVIGCPGKYSNGSEIIMTKENVFENCSVIFAPHVDNITSINNTSQACTTLQLDYNNLLVSNDNANQSSLDVCLHTVHFINELVKNISKECYMDHLNLTCDNALVEYPSSAKVKFEIKSKDHKLCHKIEENIRSYIKCIEDIINIDCSIKLIELPCKELLDNKIVNKLFENNLKETGLIEMNYGKKMLYPLGIGTVSHTTPTIYPSISIVNDPSIHCPSKQFMDLTLTEYAQCNIWKAIEALILTSIDLIERKDLIYESTTSLSKNISKTL</sequence>
<accession>A0A084JF20</accession>
<dbReference type="AlphaFoldDB" id="A0A084JF20"/>
<reference evidence="1 2" key="1">
    <citation type="submission" date="2014-07" db="EMBL/GenBank/DDBJ databases">
        <title>Draft genome of Clostridium sulfidigenes 113A isolated from sediments associated with methane hydrate from Krishna Godavari basin.</title>
        <authorList>
            <person name="Honkalas V.S."/>
            <person name="Dabir A.P."/>
            <person name="Arora P."/>
            <person name="Dhakephalkar P.K."/>
        </authorList>
    </citation>
    <scope>NUCLEOTIDE SEQUENCE [LARGE SCALE GENOMIC DNA]</scope>
    <source>
        <strain evidence="1 2">113A</strain>
    </source>
</reference>
<keyword evidence="2" id="KW-1185">Reference proteome</keyword>
<dbReference type="GO" id="GO:0046657">
    <property type="term" value="P:folic acid catabolic process"/>
    <property type="evidence" value="ECO:0007669"/>
    <property type="project" value="TreeGrafter"/>
</dbReference>
<gene>
    <name evidence="1" type="ORF">IO99_04605</name>
</gene>
<dbReference type="GO" id="GO:0071713">
    <property type="term" value="F:para-aminobenzoyl-glutamate hydrolase activity"/>
    <property type="evidence" value="ECO:0007669"/>
    <property type="project" value="TreeGrafter"/>
</dbReference>
<dbReference type="PANTHER" id="PTHR30575:SF0">
    <property type="entry name" value="XAA-ARG DIPEPTIDASE"/>
    <property type="match status" value="1"/>
</dbReference>
<dbReference type="Proteomes" id="UP000028542">
    <property type="component" value="Unassembled WGS sequence"/>
</dbReference>